<dbReference type="Proteomes" id="UP000006727">
    <property type="component" value="Chromosome 1"/>
</dbReference>
<feature type="region of interest" description="Disordered" evidence="1">
    <location>
        <begin position="883"/>
        <end position="921"/>
    </location>
</feature>
<accession>A0A2K1LB06</accession>
<dbReference type="PaxDb" id="3218-PP1S28_218V6.1"/>
<dbReference type="Gramene" id="Pp3c1_35310V3.1">
    <property type="protein sequence ID" value="Pp3c1_35310V3.1"/>
    <property type="gene ID" value="Pp3c1_35310"/>
</dbReference>
<dbReference type="Gene3D" id="1.25.40.10">
    <property type="entry name" value="Tetratricopeptide repeat domain"/>
    <property type="match status" value="1"/>
</dbReference>
<dbReference type="EnsemblPlants" id="Pp3c1_35310V3.1">
    <property type="protein sequence ID" value="Pp3c1_35310V3.1"/>
    <property type="gene ID" value="Pp3c1_35310"/>
</dbReference>
<dbReference type="EnsemblPlants" id="Pp3c1_35310V3.2">
    <property type="protein sequence ID" value="Pp3c1_35310V3.2"/>
    <property type="gene ID" value="Pp3c1_35310"/>
</dbReference>
<dbReference type="AlphaFoldDB" id="A0A2K1LB06"/>
<dbReference type="GeneID" id="112286954"/>
<dbReference type="EMBL" id="ABEU02000001">
    <property type="protein sequence ID" value="PNR63208.1"/>
    <property type="molecule type" value="Genomic_DNA"/>
</dbReference>
<dbReference type="GO" id="GO:0070034">
    <property type="term" value="F:telomerase RNA binding"/>
    <property type="evidence" value="ECO:0000318"/>
    <property type="project" value="GO_Central"/>
</dbReference>
<feature type="domain" description="Telomerase activating protein Est1-like N-terminal" evidence="3">
    <location>
        <begin position="95"/>
        <end position="214"/>
    </location>
</feature>
<dbReference type="STRING" id="3218.A0A2K1LB06"/>
<reference evidence="4 6" key="2">
    <citation type="journal article" date="2018" name="Plant J.">
        <title>The Physcomitrella patens chromosome-scale assembly reveals moss genome structure and evolution.</title>
        <authorList>
            <person name="Lang D."/>
            <person name="Ullrich K.K."/>
            <person name="Murat F."/>
            <person name="Fuchs J."/>
            <person name="Jenkins J."/>
            <person name="Haas F.B."/>
            <person name="Piednoel M."/>
            <person name="Gundlach H."/>
            <person name="Van Bel M."/>
            <person name="Meyberg R."/>
            <person name="Vives C."/>
            <person name="Morata J."/>
            <person name="Symeonidi A."/>
            <person name="Hiss M."/>
            <person name="Muchero W."/>
            <person name="Kamisugi Y."/>
            <person name="Saleh O."/>
            <person name="Blanc G."/>
            <person name="Decker E.L."/>
            <person name="van Gessel N."/>
            <person name="Grimwood J."/>
            <person name="Hayes R.D."/>
            <person name="Graham S.W."/>
            <person name="Gunter L.E."/>
            <person name="McDaniel S.F."/>
            <person name="Hoernstein S.N.W."/>
            <person name="Larsson A."/>
            <person name="Li F.W."/>
            <person name="Perroud P.F."/>
            <person name="Phillips J."/>
            <person name="Ranjan P."/>
            <person name="Rokshar D.S."/>
            <person name="Rothfels C.J."/>
            <person name="Schneider L."/>
            <person name="Shu S."/>
            <person name="Stevenson D.W."/>
            <person name="Thummler F."/>
            <person name="Tillich M."/>
            <person name="Villarreal Aguilar J.C."/>
            <person name="Widiez T."/>
            <person name="Wong G.K."/>
            <person name="Wymore A."/>
            <person name="Zhang Y."/>
            <person name="Zimmer A.D."/>
            <person name="Quatrano R.S."/>
            <person name="Mayer K.F.X."/>
            <person name="Goodstein D."/>
            <person name="Casacuberta J.M."/>
            <person name="Vandepoele K."/>
            <person name="Reski R."/>
            <person name="Cuming A.C."/>
            <person name="Tuskan G.A."/>
            <person name="Maumus F."/>
            <person name="Salse J."/>
            <person name="Schmutz J."/>
            <person name="Rensing S.A."/>
        </authorList>
    </citation>
    <scope>NUCLEOTIDE SEQUENCE [LARGE SCALE GENOMIC DNA]</scope>
    <source>
        <strain evidence="5 6">cv. Gransden 2004</strain>
    </source>
</reference>
<gene>
    <name evidence="5" type="primary">LOC112286954</name>
    <name evidence="4" type="ORF">PHYPA_001633</name>
</gene>
<protein>
    <recommendedName>
        <fullName evidence="7">DNA/RNA-binding domain-containing protein</fullName>
    </recommendedName>
</protein>
<dbReference type="InterPro" id="IPR018834">
    <property type="entry name" value="DNA/RNA-bd_Est1-type"/>
</dbReference>
<dbReference type="InterPro" id="IPR019458">
    <property type="entry name" value="Est1-like_N"/>
</dbReference>
<dbReference type="GO" id="GO:0000184">
    <property type="term" value="P:nuclear-transcribed mRNA catabolic process, nonsense-mediated decay"/>
    <property type="evidence" value="ECO:0000318"/>
    <property type="project" value="GO_Central"/>
</dbReference>
<dbReference type="PANTHER" id="PTHR15696:SF0">
    <property type="entry name" value="TELOMERASE-BINDING PROTEIN EST1A"/>
    <property type="match status" value="1"/>
</dbReference>
<proteinExistence type="predicted"/>
<dbReference type="Pfam" id="PF10374">
    <property type="entry name" value="EST1"/>
    <property type="match status" value="1"/>
</dbReference>
<dbReference type="PANTHER" id="PTHR15696">
    <property type="entry name" value="SMG-7 SUPPRESSOR WITH MORPHOLOGICAL EFFECT ON GENITALIA PROTEIN 7"/>
    <property type="match status" value="1"/>
</dbReference>
<reference evidence="5" key="3">
    <citation type="submission" date="2020-12" db="UniProtKB">
        <authorList>
            <consortium name="EnsemblPlants"/>
        </authorList>
    </citation>
    <scope>IDENTIFICATION</scope>
</reference>
<dbReference type="Gramene" id="Pp3c1_35310V3.2">
    <property type="protein sequence ID" value="Pp3c1_35310V3.2"/>
    <property type="gene ID" value="Pp3c1_35310"/>
</dbReference>
<feature type="region of interest" description="Disordered" evidence="1">
    <location>
        <begin position="621"/>
        <end position="648"/>
    </location>
</feature>
<feature type="domain" description="DNA/RNA-binding" evidence="2">
    <location>
        <begin position="227"/>
        <end position="551"/>
    </location>
</feature>
<dbReference type="SUPFAM" id="SSF48452">
    <property type="entry name" value="TPR-like"/>
    <property type="match status" value="1"/>
</dbReference>
<evidence type="ECO:0000256" key="1">
    <source>
        <dbReference type="SAM" id="MobiDB-lite"/>
    </source>
</evidence>
<feature type="compositionally biased region" description="Basic and acidic residues" evidence="1">
    <location>
        <begin position="898"/>
        <end position="912"/>
    </location>
</feature>
<dbReference type="InterPro" id="IPR045153">
    <property type="entry name" value="Est1/Ebs1-like"/>
</dbReference>
<keyword evidence="6" id="KW-1185">Reference proteome</keyword>
<dbReference type="InterPro" id="IPR011990">
    <property type="entry name" value="TPR-like_helical_dom_sf"/>
</dbReference>
<evidence type="ECO:0000313" key="5">
    <source>
        <dbReference type="EnsemblPlants" id="Pp3c1_35310V3.1"/>
    </source>
</evidence>
<sequence>MKKLAMQELGVRPSSGADSLTWWLERGEMVAGSYDSGRGSLSQPRIAQINEQELKLAELRRSKGPFDRAVRALTTNIREAYENIILENLPRSESIEQQLWRLHYSFIEEFRARLGKLKAAALAAANVPNKKKAVEQQKFERVGGQYKCFLDEATGFYHGLIAKLGAKHGLSGKLSSSSNITEISSSNDRFRRCQCVCHRCYIYLGDLSRYKELHLVVEGRTPDWYVAANYYRQASALWPVGGNPHNQLGVLATYAGDNLQALYHYLYSLAVPLPFTTARANAKLLFEKNQHHNSQLSNSPEEDVAIDIQMAQPFESHTTKSSTESHKECPLARLQRRFRVHFITIVGLLFNKSGLEEVSELSKPLLREAQLLLSQDNTLITSSFTLEKSNPFKNQAFSVMQLVVLLILSIHNVGPKKERSSCNSDGPEISPFVMQAIIFALQFTTVVLQHCTRTEEPCCSHLFPAIVVFCNWLASYPDFVQQIQGDEDCEKSLRSFGNEVCILLSKCLQQVCLAKGHDNDCIAFSEKEGQHGTETILWEDKELSGIVSLKCLDTSEIALKSSMQAKSGPSAAESACIVRMERLTKALTFLGSIIKSEYLEHEITNVVSKFPFGLASGRASSERNKYSQSSGASVRTRDGSLEPKTQGPSIVQRSFEISLASHCRREDQIFLKSKEQKMEPAGHLKSTRHSSGGTILQQSGSELCDNNPSETIVEDPVRCNVEHKDDGALGSAGRGLSLGDWVKAPNACNDDNVDPSPAFNKRSMSRPGLPEASQQAHIHSSAEESFIPSLSFKLAPRVTPKPPRALSCSNLVQSEAGEPRGLRQPPDLSRSNAHVAISLNLPGSIQVPIDLDCKSPLNVEKDAIKDEDVNLSQIKKRRFGCHEPLRRPVSDGNIVSEATHEEESTKRGHGADIEPGQQSSLTTTAKDATFVAHVSGEQERSVSIQVVLDQSVQTPVGHMIVDDVERADYESIATGDSKLAAQEEGNQYLASSAKALVDAPKAALEDCYIGGQGKKRKHETLTPLPSSRCQHCQGVSPGEGASSEKVNWCAPQSRKQKIDVNAGFMRQRQGWGQPCKDPHLSASCCSLSELDGRMYWLPASSKRLRVMKEWECEEDYSWLDTYTHVVPRSLSTLAHAMSVSSFSFSEFGVFREYGASANGARLA</sequence>
<organism evidence="4">
    <name type="scientific">Physcomitrium patens</name>
    <name type="common">Spreading-leaved earth moss</name>
    <name type="synonym">Physcomitrella patens</name>
    <dbReference type="NCBI Taxonomy" id="3218"/>
    <lineage>
        <taxon>Eukaryota</taxon>
        <taxon>Viridiplantae</taxon>
        <taxon>Streptophyta</taxon>
        <taxon>Embryophyta</taxon>
        <taxon>Bryophyta</taxon>
        <taxon>Bryophytina</taxon>
        <taxon>Bryopsida</taxon>
        <taxon>Funariidae</taxon>
        <taxon>Funariales</taxon>
        <taxon>Funariaceae</taxon>
        <taxon>Physcomitrium</taxon>
    </lineage>
</organism>
<evidence type="ECO:0000259" key="2">
    <source>
        <dbReference type="Pfam" id="PF10373"/>
    </source>
</evidence>
<evidence type="ECO:0000313" key="4">
    <source>
        <dbReference type="EMBL" id="PNR63208.1"/>
    </source>
</evidence>
<dbReference type="GO" id="GO:0005697">
    <property type="term" value="C:telomerase holoenzyme complex"/>
    <property type="evidence" value="ECO:0000318"/>
    <property type="project" value="GO_Central"/>
</dbReference>
<evidence type="ECO:0000313" key="6">
    <source>
        <dbReference type="Proteomes" id="UP000006727"/>
    </source>
</evidence>
<feature type="region of interest" description="Disordered" evidence="1">
    <location>
        <begin position="677"/>
        <end position="708"/>
    </location>
</feature>
<evidence type="ECO:0008006" key="7">
    <source>
        <dbReference type="Google" id="ProtNLM"/>
    </source>
</evidence>
<name>A0A2K1LB06_PHYPA</name>
<dbReference type="RefSeq" id="XP_024385207.1">
    <property type="nucleotide sequence ID" value="XM_024529439.2"/>
</dbReference>
<reference evidence="4 6" key="1">
    <citation type="journal article" date="2008" name="Science">
        <title>The Physcomitrella genome reveals evolutionary insights into the conquest of land by plants.</title>
        <authorList>
            <person name="Rensing S."/>
            <person name="Lang D."/>
            <person name="Zimmer A."/>
            <person name="Terry A."/>
            <person name="Salamov A."/>
            <person name="Shapiro H."/>
            <person name="Nishiyama T."/>
            <person name="Perroud P.-F."/>
            <person name="Lindquist E."/>
            <person name="Kamisugi Y."/>
            <person name="Tanahashi T."/>
            <person name="Sakakibara K."/>
            <person name="Fujita T."/>
            <person name="Oishi K."/>
            <person name="Shin-I T."/>
            <person name="Kuroki Y."/>
            <person name="Toyoda A."/>
            <person name="Suzuki Y."/>
            <person name="Hashimoto A."/>
            <person name="Yamaguchi K."/>
            <person name="Sugano A."/>
            <person name="Kohara Y."/>
            <person name="Fujiyama A."/>
            <person name="Anterola A."/>
            <person name="Aoki S."/>
            <person name="Ashton N."/>
            <person name="Barbazuk W.B."/>
            <person name="Barker E."/>
            <person name="Bennetzen J."/>
            <person name="Bezanilla M."/>
            <person name="Blankenship R."/>
            <person name="Cho S.H."/>
            <person name="Dutcher S."/>
            <person name="Estelle M."/>
            <person name="Fawcett J.A."/>
            <person name="Gundlach H."/>
            <person name="Hanada K."/>
            <person name="Heyl A."/>
            <person name="Hicks K.A."/>
            <person name="Hugh J."/>
            <person name="Lohr M."/>
            <person name="Mayer K."/>
            <person name="Melkozernov A."/>
            <person name="Murata T."/>
            <person name="Nelson D."/>
            <person name="Pils B."/>
            <person name="Prigge M."/>
            <person name="Reiss B."/>
            <person name="Renner T."/>
            <person name="Rombauts S."/>
            <person name="Rushton P."/>
            <person name="Sanderfoot A."/>
            <person name="Schween G."/>
            <person name="Shiu S.-H."/>
            <person name="Stueber K."/>
            <person name="Theodoulou F.L."/>
            <person name="Tu H."/>
            <person name="Van de Peer Y."/>
            <person name="Verrier P.J."/>
            <person name="Waters E."/>
            <person name="Wood A."/>
            <person name="Yang L."/>
            <person name="Cove D."/>
            <person name="Cuming A."/>
            <person name="Hasebe M."/>
            <person name="Lucas S."/>
            <person name="Mishler D.B."/>
            <person name="Reski R."/>
            <person name="Grigoriev I."/>
            <person name="Quatrano R.S."/>
            <person name="Boore J.L."/>
        </authorList>
    </citation>
    <scope>NUCLEOTIDE SEQUENCE [LARGE SCALE GENOMIC DNA]</scope>
    <source>
        <strain evidence="5 6">cv. Gransden 2004</strain>
    </source>
</reference>
<evidence type="ECO:0000259" key="3">
    <source>
        <dbReference type="Pfam" id="PF10374"/>
    </source>
</evidence>
<dbReference type="GO" id="GO:0042162">
    <property type="term" value="F:telomeric DNA binding"/>
    <property type="evidence" value="ECO:0000318"/>
    <property type="project" value="GO_Central"/>
</dbReference>
<dbReference type="Pfam" id="PF10373">
    <property type="entry name" value="EST1_DNA_bind"/>
    <property type="match status" value="1"/>
</dbReference>
<dbReference type="OrthoDB" id="69928at2759"/>
<feature type="compositionally biased region" description="Polar residues" evidence="1">
    <location>
        <begin position="689"/>
        <end position="708"/>
    </location>
</feature>
<feature type="region of interest" description="Disordered" evidence="1">
    <location>
        <begin position="747"/>
        <end position="781"/>
    </location>
</feature>